<keyword evidence="7" id="KW-0067">ATP-binding</keyword>
<keyword evidence="13" id="KW-1185">Reference proteome</keyword>
<evidence type="ECO:0000256" key="3">
    <source>
        <dbReference type="ARBA" id="ARBA00022553"/>
    </source>
</evidence>
<dbReference type="CDD" id="cd16917">
    <property type="entry name" value="HATPase_UhpB-NarQ-NarX-like"/>
    <property type="match status" value="1"/>
</dbReference>
<dbReference type="Proteomes" id="UP000198582">
    <property type="component" value="Unassembled WGS sequence"/>
</dbReference>
<dbReference type="GO" id="GO:0000155">
    <property type="term" value="F:phosphorelay sensor kinase activity"/>
    <property type="evidence" value="ECO:0007669"/>
    <property type="project" value="InterPro"/>
</dbReference>
<evidence type="ECO:0000256" key="7">
    <source>
        <dbReference type="ARBA" id="ARBA00022840"/>
    </source>
</evidence>
<dbReference type="Gene3D" id="1.20.5.1930">
    <property type="match status" value="1"/>
</dbReference>
<evidence type="ECO:0000256" key="5">
    <source>
        <dbReference type="ARBA" id="ARBA00022741"/>
    </source>
</evidence>
<feature type="transmembrane region" description="Helical" evidence="10">
    <location>
        <begin position="26"/>
        <end position="45"/>
    </location>
</feature>
<dbReference type="STRING" id="394193.SAMN04489732_115201"/>
<feature type="transmembrane region" description="Helical" evidence="10">
    <location>
        <begin position="52"/>
        <end position="72"/>
    </location>
</feature>
<organism evidence="12 13">
    <name type="scientific">Amycolatopsis saalfeldensis</name>
    <dbReference type="NCBI Taxonomy" id="394193"/>
    <lineage>
        <taxon>Bacteria</taxon>
        <taxon>Bacillati</taxon>
        <taxon>Actinomycetota</taxon>
        <taxon>Actinomycetes</taxon>
        <taxon>Pseudonocardiales</taxon>
        <taxon>Pseudonocardiaceae</taxon>
        <taxon>Amycolatopsis</taxon>
    </lineage>
</organism>
<proteinExistence type="predicted"/>
<accession>A0A1H8YIG2</accession>
<gene>
    <name evidence="12" type="ORF">SAMN04489732_115201</name>
</gene>
<feature type="region of interest" description="Disordered" evidence="9">
    <location>
        <begin position="335"/>
        <end position="355"/>
    </location>
</feature>
<sequence length="389" mass="40296">MWGKAADAFRARLGDGLSRSGITLPWWAPLGISAFTGLPLVVAIAERDGRPPVAMTAAVLLAAGSAMLWVVTGRIAPSWAKSLAVLASVTVLLAYPVVPDFAPVMLAVLTAEVSAIAAGWLAFVVAAAGIGVLGAASATVGLVGFPVYTLAVLLGLCAGFTLRWYVRALDAERGKQEAVRDQAMLAERQRIAREVHDVVAHSLSITLLHLTGARHGLRTDRDIDEAVAALTEAERVGRAAMADIRRTVGLLAREPAGTKPLPDAGDIAELVAGTRAAGLDTRYTEEGDVGAVGAAAGLGLYRIAQESLANVVKHAPAATVAMRLRIEPEQARLTVRNRRSSDTRPAGDGSGLAGMSARADQLGARLLAGPEGGDWVVDVTVPLVPGAES</sequence>
<feature type="transmembrane region" description="Helical" evidence="10">
    <location>
        <begin position="78"/>
        <end position="98"/>
    </location>
</feature>
<dbReference type="GO" id="GO:0046983">
    <property type="term" value="F:protein dimerization activity"/>
    <property type="evidence" value="ECO:0007669"/>
    <property type="project" value="InterPro"/>
</dbReference>
<dbReference type="GO" id="GO:0005524">
    <property type="term" value="F:ATP binding"/>
    <property type="evidence" value="ECO:0007669"/>
    <property type="project" value="UniProtKB-KW"/>
</dbReference>
<dbReference type="GO" id="GO:0016020">
    <property type="term" value="C:membrane"/>
    <property type="evidence" value="ECO:0007669"/>
    <property type="project" value="InterPro"/>
</dbReference>
<dbReference type="EC" id="2.7.13.3" evidence="2"/>
<keyword evidence="4" id="KW-0808">Transferase</keyword>
<evidence type="ECO:0000256" key="6">
    <source>
        <dbReference type="ARBA" id="ARBA00022777"/>
    </source>
</evidence>
<dbReference type="PANTHER" id="PTHR24421:SF10">
    <property type="entry name" value="NITRATE_NITRITE SENSOR PROTEIN NARQ"/>
    <property type="match status" value="1"/>
</dbReference>
<dbReference type="InterPro" id="IPR036259">
    <property type="entry name" value="MFS_trans_sf"/>
</dbReference>
<dbReference type="InterPro" id="IPR036890">
    <property type="entry name" value="HATPase_C_sf"/>
</dbReference>
<evidence type="ECO:0000256" key="2">
    <source>
        <dbReference type="ARBA" id="ARBA00012438"/>
    </source>
</evidence>
<dbReference type="RefSeq" id="WP_091623099.1">
    <property type="nucleotide sequence ID" value="NZ_FOEF01000015.1"/>
</dbReference>
<keyword evidence="10" id="KW-0472">Membrane</keyword>
<evidence type="ECO:0000256" key="8">
    <source>
        <dbReference type="ARBA" id="ARBA00023012"/>
    </source>
</evidence>
<dbReference type="SUPFAM" id="SSF55874">
    <property type="entry name" value="ATPase domain of HSP90 chaperone/DNA topoisomerase II/histidine kinase"/>
    <property type="match status" value="1"/>
</dbReference>
<feature type="domain" description="Signal transduction histidine kinase subgroup 3 dimerisation and phosphoacceptor" evidence="11">
    <location>
        <begin position="187"/>
        <end position="252"/>
    </location>
</feature>
<evidence type="ECO:0000313" key="12">
    <source>
        <dbReference type="EMBL" id="SEP51228.1"/>
    </source>
</evidence>
<feature type="transmembrane region" description="Helical" evidence="10">
    <location>
        <begin position="105"/>
        <end position="133"/>
    </location>
</feature>
<evidence type="ECO:0000256" key="4">
    <source>
        <dbReference type="ARBA" id="ARBA00022679"/>
    </source>
</evidence>
<keyword evidence="10" id="KW-1133">Transmembrane helix</keyword>
<dbReference type="Pfam" id="PF07730">
    <property type="entry name" value="HisKA_3"/>
    <property type="match status" value="1"/>
</dbReference>
<comment type="catalytic activity">
    <reaction evidence="1">
        <text>ATP + protein L-histidine = ADP + protein N-phospho-L-histidine.</text>
        <dbReference type="EC" id="2.7.13.3"/>
    </reaction>
</comment>
<evidence type="ECO:0000313" key="13">
    <source>
        <dbReference type="Proteomes" id="UP000198582"/>
    </source>
</evidence>
<keyword evidence="10" id="KW-0812">Transmembrane</keyword>
<dbReference type="PANTHER" id="PTHR24421">
    <property type="entry name" value="NITRATE/NITRITE SENSOR PROTEIN NARX-RELATED"/>
    <property type="match status" value="1"/>
</dbReference>
<keyword evidence="5" id="KW-0547">Nucleotide-binding</keyword>
<feature type="transmembrane region" description="Helical" evidence="10">
    <location>
        <begin position="145"/>
        <end position="166"/>
    </location>
</feature>
<keyword evidence="6 12" id="KW-0418">Kinase</keyword>
<dbReference type="Gene3D" id="3.30.565.10">
    <property type="entry name" value="Histidine kinase-like ATPase, C-terminal domain"/>
    <property type="match status" value="1"/>
</dbReference>
<keyword evidence="8" id="KW-0902">Two-component regulatory system</keyword>
<reference evidence="12 13" key="1">
    <citation type="submission" date="2016-10" db="EMBL/GenBank/DDBJ databases">
        <authorList>
            <person name="de Groot N.N."/>
        </authorList>
    </citation>
    <scope>NUCLEOTIDE SEQUENCE [LARGE SCALE GENOMIC DNA]</scope>
    <source>
        <strain evidence="12 13">DSM 44993</strain>
    </source>
</reference>
<dbReference type="SUPFAM" id="SSF103473">
    <property type="entry name" value="MFS general substrate transporter"/>
    <property type="match status" value="1"/>
</dbReference>
<evidence type="ECO:0000256" key="9">
    <source>
        <dbReference type="SAM" id="MobiDB-lite"/>
    </source>
</evidence>
<dbReference type="InterPro" id="IPR011712">
    <property type="entry name" value="Sig_transdc_His_kin_sub3_dim/P"/>
</dbReference>
<name>A0A1H8YIG2_9PSEU</name>
<protein>
    <recommendedName>
        <fullName evidence="2">histidine kinase</fullName>
        <ecNumber evidence="2">2.7.13.3</ecNumber>
    </recommendedName>
</protein>
<dbReference type="InterPro" id="IPR050482">
    <property type="entry name" value="Sensor_HK_TwoCompSys"/>
</dbReference>
<dbReference type="OrthoDB" id="227596at2"/>
<evidence type="ECO:0000259" key="11">
    <source>
        <dbReference type="Pfam" id="PF07730"/>
    </source>
</evidence>
<dbReference type="EMBL" id="FOEF01000015">
    <property type="protein sequence ID" value="SEP51228.1"/>
    <property type="molecule type" value="Genomic_DNA"/>
</dbReference>
<keyword evidence="3" id="KW-0597">Phosphoprotein</keyword>
<evidence type="ECO:0000256" key="10">
    <source>
        <dbReference type="SAM" id="Phobius"/>
    </source>
</evidence>
<evidence type="ECO:0000256" key="1">
    <source>
        <dbReference type="ARBA" id="ARBA00000085"/>
    </source>
</evidence>
<dbReference type="AlphaFoldDB" id="A0A1H8YIG2"/>